<evidence type="ECO:0000259" key="4">
    <source>
        <dbReference type="PROSITE" id="PS50110"/>
    </source>
</evidence>
<dbReference type="PRINTS" id="PR00038">
    <property type="entry name" value="HTHLUXR"/>
</dbReference>
<dbReference type="PROSITE" id="PS50043">
    <property type="entry name" value="HTH_LUXR_2"/>
    <property type="match status" value="1"/>
</dbReference>
<evidence type="ECO:0000256" key="2">
    <source>
        <dbReference type="PROSITE-ProRule" id="PRU00169"/>
    </source>
</evidence>
<reference evidence="6" key="1">
    <citation type="journal article" date="2019" name="Int. J. Syst. Evol. Microbiol.">
        <title>The Global Catalogue of Microorganisms (GCM) 10K type strain sequencing project: providing services to taxonomists for standard genome sequencing and annotation.</title>
        <authorList>
            <consortium name="The Broad Institute Genomics Platform"/>
            <consortium name="The Broad Institute Genome Sequencing Center for Infectious Disease"/>
            <person name="Wu L."/>
            <person name="Ma J."/>
        </authorList>
    </citation>
    <scope>NUCLEOTIDE SEQUENCE [LARGE SCALE GENOMIC DNA]</scope>
    <source>
        <strain evidence="6">CGMCC 4.7241</strain>
    </source>
</reference>
<keyword evidence="6" id="KW-1185">Reference proteome</keyword>
<evidence type="ECO:0000313" key="5">
    <source>
        <dbReference type="EMBL" id="MFC3765071.1"/>
    </source>
</evidence>
<dbReference type="InterPro" id="IPR000792">
    <property type="entry name" value="Tscrpt_reg_LuxR_C"/>
</dbReference>
<feature type="modified residue" description="4-aspartylphosphate" evidence="2">
    <location>
        <position position="54"/>
    </location>
</feature>
<dbReference type="SUPFAM" id="SSF52172">
    <property type="entry name" value="CheY-like"/>
    <property type="match status" value="1"/>
</dbReference>
<dbReference type="RefSeq" id="WP_205119211.1">
    <property type="nucleotide sequence ID" value="NZ_JAFBCM010000001.1"/>
</dbReference>
<dbReference type="InterPro" id="IPR016032">
    <property type="entry name" value="Sig_transdc_resp-reg_C-effctor"/>
</dbReference>
<keyword evidence="2" id="KW-0597">Phosphoprotein</keyword>
<dbReference type="Pfam" id="PF00196">
    <property type="entry name" value="GerE"/>
    <property type="match status" value="1"/>
</dbReference>
<gene>
    <name evidence="5" type="ORF">ACFOUW_29840</name>
</gene>
<evidence type="ECO:0000256" key="1">
    <source>
        <dbReference type="ARBA" id="ARBA00023125"/>
    </source>
</evidence>
<evidence type="ECO:0000313" key="6">
    <source>
        <dbReference type="Proteomes" id="UP001595699"/>
    </source>
</evidence>
<dbReference type="SUPFAM" id="SSF46894">
    <property type="entry name" value="C-terminal effector domain of the bipartite response regulators"/>
    <property type="match status" value="1"/>
</dbReference>
<dbReference type="InterPro" id="IPR001789">
    <property type="entry name" value="Sig_transdc_resp-reg_receiver"/>
</dbReference>
<dbReference type="PANTHER" id="PTHR43214">
    <property type="entry name" value="TWO-COMPONENT RESPONSE REGULATOR"/>
    <property type="match status" value="1"/>
</dbReference>
<protein>
    <submittedName>
        <fullName evidence="5">Response regulator</fullName>
    </submittedName>
</protein>
<dbReference type="InterPro" id="IPR039420">
    <property type="entry name" value="WalR-like"/>
</dbReference>
<dbReference type="InterPro" id="IPR011006">
    <property type="entry name" value="CheY-like_superfamily"/>
</dbReference>
<dbReference type="PROSITE" id="PS50110">
    <property type="entry name" value="RESPONSE_REGULATORY"/>
    <property type="match status" value="1"/>
</dbReference>
<feature type="domain" description="Response regulatory" evidence="4">
    <location>
        <begin position="3"/>
        <end position="119"/>
    </location>
</feature>
<feature type="domain" description="HTH luxR-type" evidence="3">
    <location>
        <begin position="134"/>
        <end position="199"/>
    </location>
</feature>
<proteinExistence type="predicted"/>
<dbReference type="PROSITE" id="PS00622">
    <property type="entry name" value="HTH_LUXR_1"/>
    <property type="match status" value="1"/>
</dbReference>
<dbReference type="CDD" id="cd06170">
    <property type="entry name" value="LuxR_C_like"/>
    <property type="match status" value="1"/>
</dbReference>
<dbReference type="Pfam" id="PF00072">
    <property type="entry name" value="Response_reg"/>
    <property type="match status" value="1"/>
</dbReference>
<comment type="caution">
    <text evidence="5">The sequence shown here is derived from an EMBL/GenBank/DDBJ whole genome shotgun (WGS) entry which is preliminary data.</text>
</comment>
<accession>A0ABV7YI97</accession>
<keyword evidence="1" id="KW-0238">DNA-binding</keyword>
<sequence>MIRIVVADDQHMVRGALAALLSLEPDLEVVAEAENGVAAVAAVAEHLPDIALLDIEMPDMDGITVAAKIRELAPSTRVLILTTFGRPGYLRRAMDSGVQGFVVKDARAPELATSVRRVHNGEVVLDPALAVASLSRGPNPLTSREGDVLRASADGHTTAEIAERLSLSKGTVRNYLSSAIAKCAARNRQEAARTALERGWL</sequence>
<dbReference type="EMBL" id="JBHRZH010000036">
    <property type="protein sequence ID" value="MFC3765071.1"/>
    <property type="molecule type" value="Genomic_DNA"/>
</dbReference>
<dbReference type="Proteomes" id="UP001595699">
    <property type="component" value="Unassembled WGS sequence"/>
</dbReference>
<name>A0ABV7YI97_9ACTN</name>
<evidence type="ECO:0000259" key="3">
    <source>
        <dbReference type="PROSITE" id="PS50043"/>
    </source>
</evidence>
<dbReference type="SMART" id="SM00421">
    <property type="entry name" value="HTH_LUXR"/>
    <property type="match status" value="1"/>
</dbReference>
<organism evidence="5 6">
    <name type="scientific">Tenggerimyces flavus</name>
    <dbReference type="NCBI Taxonomy" id="1708749"/>
    <lineage>
        <taxon>Bacteria</taxon>
        <taxon>Bacillati</taxon>
        <taxon>Actinomycetota</taxon>
        <taxon>Actinomycetes</taxon>
        <taxon>Propionibacteriales</taxon>
        <taxon>Nocardioidaceae</taxon>
        <taxon>Tenggerimyces</taxon>
    </lineage>
</organism>
<dbReference type="Gene3D" id="3.40.50.2300">
    <property type="match status" value="1"/>
</dbReference>
<dbReference type="CDD" id="cd19930">
    <property type="entry name" value="REC_DesR-like"/>
    <property type="match status" value="1"/>
</dbReference>
<dbReference type="PANTHER" id="PTHR43214:SF42">
    <property type="entry name" value="TRANSCRIPTIONAL REGULATORY PROTEIN DESR"/>
    <property type="match status" value="1"/>
</dbReference>
<dbReference type="SMART" id="SM00448">
    <property type="entry name" value="REC"/>
    <property type="match status" value="1"/>
</dbReference>